<sequence length="314" mass="34436">MAPVSTPASVPLPSDTAVKDIAQLGREAAGIDIVTIKAPAGMVGVPAEIPVGIIHGAQPEIDSVDNLFERYRTAPADKRGIARALTLDSFIALTNRHKTKDSVVFADTTWTNPSFTAVIDYHEDKSAGAANNLKHRVAYSFPLSDEWKAWTKLNGQPMAQGDFAAFIEDRIADLSSPSDFERSNLERDFGTTIATPSDLIRLSRGLQVNVESRLKRAVNLQTGEAEIAFEESHKDANGQPIKVPGLFILAISPFFMGEKVRIPVRLRYRTSGEKLVWLYQIYRPDQFVTERVREDLATVGAQTSLPTFEGGPEA</sequence>
<organism evidence="1 2">
    <name type="scientific">Labrys neptuniae</name>
    <dbReference type="NCBI Taxonomy" id="376174"/>
    <lineage>
        <taxon>Bacteria</taxon>
        <taxon>Pseudomonadati</taxon>
        <taxon>Pseudomonadota</taxon>
        <taxon>Alphaproteobacteria</taxon>
        <taxon>Hyphomicrobiales</taxon>
        <taxon>Xanthobacteraceae</taxon>
        <taxon>Labrys</taxon>
    </lineage>
</organism>
<accession>A0ABV6ZJU9</accession>
<gene>
    <name evidence="1" type="ORF">ACETRX_22710</name>
</gene>
<dbReference type="RefSeq" id="WP_394313066.1">
    <property type="nucleotide sequence ID" value="NZ_JBHGPK010000011.1"/>
</dbReference>
<protein>
    <submittedName>
        <fullName evidence="1">DUF2303 family protein</fullName>
    </submittedName>
</protein>
<name>A0ABV6ZJU9_9HYPH</name>
<reference evidence="1 2" key="1">
    <citation type="submission" date="2024-09" db="EMBL/GenBank/DDBJ databases">
        <title>Description of Labrys sedimenti sp. nov., isolated from a diclofenac-degrading enrichment culture, and genome-based reclassification of Labrys portucalensis as a later heterotypic synonym of Labrys neptuniae.</title>
        <authorList>
            <person name="Tancsics A."/>
            <person name="Csepanyi A."/>
        </authorList>
    </citation>
    <scope>NUCLEOTIDE SEQUENCE [LARGE SCALE GENOMIC DNA]</scope>
    <source>
        <strain evidence="1 2">LMG 23412</strain>
    </source>
</reference>
<evidence type="ECO:0000313" key="2">
    <source>
        <dbReference type="Proteomes" id="UP001595190"/>
    </source>
</evidence>
<dbReference type="InterPro" id="IPR019276">
    <property type="entry name" value="DUF2303"/>
</dbReference>
<dbReference type="Pfam" id="PF10065">
    <property type="entry name" value="DUF2303"/>
    <property type="match status" value="1"/>
</dbReference>
<dbReference type="Proteomes" id="UP001595190">
    <property type="component" value="Unassembled WGS sequence"/>
</dbReference>
<proteinExistence type="predicted"/>
<comment type="caution">
    <text evidence="1">The sequence shown here is derived from an EMBL/GenBank/DDBJ whole genome shotgun (WGS) entry which is preliminary data.</text>
</comment>
<evidence type="ECO:0000313" key="1">
    <source>
        <dbReference type="EMBL" id="MFC2252465.1"/>
    </source>
</evidence>
<dbReference type="EMBL" id="JBHGPK010000011">
    <property type="protein sequence ID" value="MFC2252465.1"/>
    <property type="molecule type" value="Genomic_DNA"/>
</dbReference>